<keyword evidence="17" id="KW-1185">Reference proteome</keyword>
<keyword evidence="6" id="KW-0843">Virulence</keyword>
<evidence type="ECO:0000256" key="13">
    <source>
        <dbReference type="PROSITE-ProRule" id="PRU01091"/>
    </source>
</evidence>
<dbReference type="KEGG" id="plut:EI981_05280"/>
<evidence type="ECO:0000256" key="4">
    <source>
        <dbReference type="ARBA" id="ARBA00023012"/>
    </source>
</evidence>
<dbReference type="CDD" id="cd00383">
    <property type="entry name" value="trans_reg_C"/>
    <property type="match status" value="1"/>
</dbReference>
<keyword evidence="9" id="KW-0804">Transcription</keyword>
<feature type="domain" description="Response regulatory" evidence="14">
    <location>
        <begin position="3"/>
        <end position="116"/>
    </location>
</feature>
<evidence type="ECO:0000313" key="16">
    <source>
        <dbReference type="EMBL" id="AZS13920.1"/>
    </source>
</evidence>
<dbReference type="PANTHER" id="PTHR48111">
    <property type="entry name" value="REGULATOR OF RPOS"/>
    <property type="match status" value="1"/>
</dbReference>
<feature type="domain" description="OmpR/PhoB-type" evidence="15">
    <location>
        <begin position="124"/>
        <end position="221"/>
    </location>
</feature>
<evidence type="ECO:0000313" key="17">
    <source>
        <dbReference type="Proteomes" id="UP000270678"/>
    </source>
</evidence>
<dbReference type="Pfam" id="PF00486">
    <property type="entry name" value="Trans_reg_C"/>
    <property type="match status" value="1"/>
</dbReference>
<dbReference type="InterPro" id="IPR039420">
    <property type="entry name" value="WalR-like"/>
</dbReference>
<protein>
    <recommendedName>
        <fullName evidence="11">Heme response regulator HssR</fullName>
    </recommendedName>
</protein>
<gene>
    <name evidence="16" type="ORF">EI981_05280</name>
</gene>
<dbReference type="SMART" id="SM00448">
    <property type="entry name" value="REC"/>
    <property type="match status" value="1"/>
</dbReference>
<comment type="function">
    <text evidence="10">Member of the two-component regulatory system HssS/HssR involved in intracellular heme homeostasis and tempering of staphylococcal virulence. Phosphorylated HssR binds to a direct repeat sequence within hrtAB promoter and activates the expression of hrtAB, an efflux pump, in response to extracellular heme, hemin, hemoglobin or blood.</text>
</comment>
<dbReference type="GO" id="GO:0006355">
    <property type="term" value="P:regulation of DNA-templated transcription"/>
    <property type="evidence" value="ECO:0007669"/>
    <property type="project" value="InterPro"/>
</dbReference>
<dbReference type="InterPro" id="IPR001867">
    <property type="entry name" value="OmpR/PhoB-type_DNA-bd"/>
</dbReference>
<keyword evidence="5" id="KW-0805">Transcription regulation</keyword>
<feature type="DNA-binding region" description="OmpR/PhoB-type" evidence="13">
    <location>
        <begin position="124"/>
        <end position="221"/>
    </location>
</feature>
<dbReference type="GO" id="GO:0000976">
    <property type="term" value="F:transcription cis-regulatory region binding"/>
    <property type="evidence" value="ECO:0007669"/>
    <property type="project" value="TreeGrafter"/>
</dbReference>
<dbReference type="Pfam" id="PF00072">
    <property type="entry name" value="Response_reg"/>
    <property type="match status" value="1"/>
</dbReference>
<dbReference type="PANTHER" id="PTHR48111:SF49">
    <property type="entry name" value="HEME RESPONSE REGULATOR HSSR"/>
    <property type="match status" value="1"/>
</dbReference>
<dbReference type="RefSeq" id="WP_126996072.1">
    <property type="nucleotide sequence ID" value="NZ_CP034346.1"/>
</dbReference>
<feature type="modified residue" description="4-aspartylphosphate" evidence="12">
    <location>
        <position position="52"/>
    </location>
</feature>
<dbReference type="GO" id="GO:0032993">
    <property type="term" value="C:protein-DNA complex"/>
    <property type="evidence" value="ECO:0007669"/>
    <property type="project" value="TreeGrafter"/>
</dbReference>
<evidence type="ECO:0000256" key="9">
    <source>
        <dbReference type="ARBA" id="ARBA00023163"/>
    </source>
</evidence>
<dbReference type="Gene3D" id="6.10.250.690">
    <property type="match status" value="1"/>
</dbReference>
<dbReference type="GO" id="GO:0000156">
    <property type="term" value="F:phosphorelay response regulator activity"/>
    <property type="evidence" value="ECO:0007669"/>
    <property type="project" value="TreeGrafter"/>
</dbReference>
<evidence type="ECO:0000256" key="5">
    <source>
        <dbReference type="ARBA" id="ARBA00023015"/>
    </source>
</evidence>
<keyword evidence="2" id="KW-0963">Cytoplasm</keyword>
<dbReference type="InterPro" id="IPR001789">
    <property type="entry name" value="Sig_transdc_resp-reg_receiver"/>
</dbReference>
<reference evidence="17" key="1">
    <citation type="submission" date="2018-12" db="EMBL/GenBank/DDBJ databases">
        <title>Complete genome sequence of Paenibacillus sp. MBLB1234.</title>
        <authorList>
            <person name="Nam Y.-D."/>
            <person name="Kang J."/>
            <person name="Chung W.-H."/>
            <person name="Park Y.S."/>
        </authorList>
    </citation>
    <scope>NUCLEOTIDE SEQUENCE [LARGE SCALE GENOMIC DNA]</scope>
    <source>
        <strain evidence="17">MBLB1234</strain>
    </source>
</reference>
<keyword evidence="3 12" id="KW-0597">Phosphoprotein</keyword>
<dbReference type="InterPro" id="IPR011006">
    <property type="entry name" value="CheY-like_superfamily"/>
</dbReference>
<dbReference type="SMART" id="SM00862">
    <property type="entry name" value="Trans_reg_C"/>
    <property type="match status" value="1"/>
</dbReference>
<comment type="subcellular location">
    <subcellularLocation>
        <location evidence="1">Cytoplasm</location>
    </subcellularLocation>
</comment>
<sequence length="224" mass="26049">MLDILIVDDDRHIRELVGYYLQNEGYRVIEAADGNEASELLFSRNIDLAIVDVMMPGKDGFQLCEEIRRYYDFPVILLTAKDQLADKERGFSVGTDDYLTKPFEPQELLFRIKALLRRYQMVSAESIKLGDTIMNRKGYEVHCKGKQLMLPLKEFELLFQLASYPGRIFTREELIELIWGIDFNGDDRTVDVHIKRLRDRFKDNHDIIITTMRGVGYKLEAASS</sequence>
<dbReference type="EMBL" id="CP034346">
    <property type="protein sequence ID" value="AZS13920.1"/>
    <property type="molecule type" value="Genomic_DNA"/>
</dbReference>
<evidence type="ECO:0000256" key="1">
    <source>
        <dbReference type="ARBA" id="ARBA00004496"/>
    </source>
</evidence>
<evidence type="ECO:0000256" key="12">
    <source>
        <dbReference type="PROSITE-ProRule" id="PRU00169"/>
    </source>
</evidence>
<evidence type="ECO:0000256" key="8">
    <source>
        <dbReference type="ARBA" id="ARBA00023159"/>
    </source>
</evidence>
<dbReference type="OrthoDB" id="9790442at2"/>
<organism evidence="16 17">
    <name type="scientific">Paenibacillus lutimineralis</name>
    <dbReference type="NCBI Taxonomy" id="2707005"/>
    <lineage>
        <taxon>Bacteria</taxon>
        <taxon>Bacillati</taxon>
        <taxon>Bacillota</taxon>
        <taxon>Bacilli</taxon>
        <taxon>Bacillales</taxon>
        <taxon>Paenibacillaceae</taxon>
        <taxon>Paenibacillus</taxon>
    </lineage>
</organism>
<evidence type="ECO:0000256" key="11">
    <source>
        <dbReference type="ARBA" id="ARBA00039976"/>
    </source>
</evidence>
<evidence type="ECO:0000259" key="14">
    <source>
        <dbReference type="PROSITE" id="PS50110"/>
    </source>
</evidence>
<dbReference type="GO" id="GO:0005829">
    <property type="term" value="C:cytosol"/>
    <property type="evidence" value="ECO:0007669"/>
    <property type="project" value="TreeGrafter"/>
</dbReference>
<keyword evidence="7 13" id="KW-0238">DNA-binding</keyword>
<evidence type="ECO:0000259" key="15">
    <source>
        <dbReference type="PROSITE" id="PS51755"/>
    </source>
</evidence>
<dbReference type="Proteomes" id="UP000270678">
    <property type="component" value="Chromosome"/>
</dbReference>
<evidence type="ECO:0000256" key="6">
    <source>
        <dbReference type="ARBA" id="ARBA00023026"/>
    </source>
</evidence>
<name>A0A3Q9I928_9BACL</name>
<dbReference type="InterPro" id="IPR036388">
    <property type="entry name" value="WH-like_DNA-bd_sf"/>
</dbReference>
<dbReference type="PROSITE" id="PS51755">
    <property type="entry name" value="OMPR_PHOB"/>
    <property type="match status" value="1"/>
</dbReference>
<dbReference type="CDD" id="cd17574">
    <property type="entry name" value="REC_OmpR"/>
    <property type="match status" value="1"/>
</dbReference>
<dbReference type="Gene3D" id="1.10.10.10">
    <property type="entry name" value="Winged helix-like DNA-binding domain superfamily/Winged helix DNA-binding domain"/>
    <property type="match status" value="1"/>
</dbReference>
<keyword evidence="4" id="KW-0902">Two-component regulatory system</keyword>
<accession>A0A3Q9I928</accession>
<evidence type="ECO:0000256" key="3">
    <source>
        <dbReference type="ARBA" id="ARBA00022553"/>
    </source>
</evidence>
<proteinExistence type="predicted"/>
<keyword evidence="8" id="KW-0010">Activator</keyword>
<evidence type="ECO:0000256" key="10">
    <source>
        <dbReference type="ARBA" id="ARBA00037471"/>
    </source>
</evidence>
<dbReference type="AlphaFoldDB" id="A0A3Q9I928"/>
<evidence type="ECO:0000256" key="2">
    <source>
        <dbReference type="ARBA" id="ARBA00022490"/>
    </source>
</evidence>
<evidence type="ECO:0000256" key="7">
    <source>
        <dbReference type="ARBA" id="ARBA00023125"/>
    </source>
</evidence>
<dbReference type="Gene3D" id="3.40.50.2300">
    <property type="match status" value="1"/>
</dbReference>
<dbReference type="FunFam" id="3.40.50.2300:FF:000001">
    <property type="entry name" value="DNA-binding response regulator PhoB"/>
    <property type="match status" value="1"/>
</dbReference>
<dbReference type="PROSITE" id="PS50110">
    <property type="entry name" value="RESPONSE_REGULATORY"/>
    <property type="match status" value="1"/>
</dbReference>
<dbReference type="SUPFAM" id="SSF52172">
    <property type="entry name" value="CheY-like"/>
    <property type="match status" value="1"/>
</dbReference>